<evidence type="ECO:0000313" key="3">
    <source>
        <dbReference type="EMBL" id="KZL68469.1"/>
    </source>
</evidence>
<evidence type="ECO:0000313" key="4">
    <source>
        <dbReference type="Proteomes" id="UP000076584"/>
    </source>
</evidence>
<sequence length="219" mass="23842">MPPKKTATAASKPPAPLGEADANRVRAQNNTTAKPAEKPAPKSRKRKSDAAHGDADAAGPAPKKQASNKKDDPVPDLSGIHLDGDESMSVPVYDTCDTVRTKIRAFLKKDGVTKAAFLRGLVKAAYGADSTHKIAPNLLTYFMNKKGPAAGNTSTVFYAAYVFFEKLRIRDKKPKGKKREEMEWEWPSGFETQKQLGGPVLVHVSQRVGMDKYGKTVVY</sequence>
<dbReference type="PANTHER" id="PTHR42339">
    <property type="entry name" value="HISTONE H1"/>
    <property type="match status" value="1"/>
</dbReference>
<gene>
    <name evidence="3" type="ORF">CI238_00090</name>
</gene>
<dbReference type="EMBL" id="LFIW01002504">
    <property type="protein sequence ID" value="KZL68469.1"/>
    <property type="molecule type" value="Genomic_DNA"/>
</dbReference>
<evidence type="ECO:0000259" key="2">
    <source>
        <dbReference type="Pfam" id="PF24852"/>
    </source>
</evidence>
<feature type="compositionally biased region" description="Low complexity" evidence="1">
    <location>
        <begin position="1"/>
        <end position="12"/>
    </location>
</feature>
<proteinExistence type="predicted"/>
<comment type="caution">
    <text evidence="3">The sequence shown here is derived from an EMBL/GenBank/DDBJ whole genome shotgun (WGS) entry which is preliminary data.</text>
</comment>
<reference evidence="3 4" key="1">
    <citation type="submission" date="2015-06" db="EMBL/GenBank/DDBJ databases">
        <title>Survival trade-offs in plant roots during colonization by closely related pathogenic and mutualistic fungi.</title>
        <authorList>
            <person name="Hacquard S."/>
            <person name="Kracher B."/>
            <person name="Hiruma K."/>
            <person name="Weinman A."/>
            <person name="Muench P."/>
            <person name="Garrido Oter R."/>
            <person name="Ver Loren van Themaat E."/>
            <person name="Dallerey J.-F."/>
            <person name="Damm U."/>
            <person name="Henrissat B."/>
            <person name="Lespinet O."/>
            <person name="Thon M."/>
            <person name="Kemen E."/>
            <person name="McHardy A.C."/>
            <person name="Schulze-Lefert P."/>
            <person name="O'Connell R.J."/>
        </authorList>
    </citation>
    <scope>NUCLEOTIDE SEQUENCE [LARGE SCALE GENOMIC DNA]</scope>
    <source>
        <strain evidence="3 4">MAFF 238704</strain>
    </source>
</reference>
<accession>A0A166QXB3</accession>
<evidence type="ECO:0000256" key="1">
    <source>
        <dbReference type="SAM" id="MobiDB-lite"/>
    </source>
</evidence>
<organism evidence="3 4">
    <name type="scientific">Colletotrichum incanum</name>
    <name type="common">Soybean anthracnose fungus</name>
    <dbReference type="NCBI Taxonomy" id="1573173"/>
    <lineage>
        <taxon>Eukaryota</taxon>
        <taxon>Fungi</taxon>
        <taxon>Dikarya</taxon>
        <taxon>Ascomycota</taxon>
        <taxon>Pezizomycotina</taxon>
        <taxon>Sordariomycetes</taxon>
        <taxon>Hypocreomycetidae</taxon>
        <taxon>Glomerellales</taxon>
        <taxon>Glomerellaceae</taxon>
        <taxon>Colletotrichum</taxon>
        <taxon>Colletotrichum spaethianum species complex</taxon>
    </lineage>
</organism>
<feature type="domain" description="DUF7726" evidence="2">
    <location>
        <begin position="90"/>
        <end position="171"/>
    </location>
</feature>
<dbReference type="Pfam" id="PF24852">
    <property type="entry name" value="DUF7726"/>
    <property type="match status" value="1"/>
</dbReference>
<dbReference type="Proteomes" id="UP000076584">
    <property type="component" value="Unassembled WGS sequence"/>
</dbReference>
<protein>
    <submittedName>
        <fullName evidence="3">Calcineurin is a calcium-dependent</fullName>
    </submittedName>
</protein>
<dbReference type="PANTHER" id="PTHR42339:SF1">
    <property type="entry name" value="HISTONE H1"/>
    <property type="match status" value="1"/>
</dbReference>
<feature type="region of interest" description="Disordered" evidence="1">
    <location>
        <begin position="1"/>
        <end position="83"/>
    </location>
</feature>
<dbReference type="InterPro" id="IPR056143">
    <property type="entry name" value="DUF7726"/>
</dbReference>
<dbReference type="AlphaFoldDB" id="A0A166QXB3"/>
<name>A0A166QXB3_COLIC</name>
<dbReference type="OrthoDB" id="2592504at2759"/>
<feature type="compositionally biased region" description="Low complexity" evidence="1">
    <location>
        <begin position="56"/>
        <end position="65"/>
    </location>
</feature>
<keyword evidence="4" id="KW-1185">Reference proteome</keyword>